<feature type="transmembrane region" description="Helical" evidence="1">
    <location>
        <begin position="282"/>
        <end position="303"/>
    </location>
</feature>
<feature type="transmembrane region" description="Helical" evidence="1">
    <location>
        <begin position="309"/>
        <end position="331"/>
    </location>
</feature>
<feature type="transmembrane region" description="Helical" evidence="1">
    <location>
        <begin position="140"/>
        <end position="159"/>
    </location>
</feature>
<evidence type="ECO:0000256" key="1">
    <source>
        <dbReference type="SAM" id="Phobius"/>
    </source>
</evidence>
<dbReference type="GO" id="GO:0016020">
    <property type="term" value="C:membrane"/>
    <property type="evidence" value="ECO:0007669"/>
    <property type="project" value="TreeGrafter"/>
</dbReference>
<proteinExistence type="predicted"/>
<keyword evidence="3" id="KW-0012">Acyltransferase</keyword>
<dbReference type="EMBL" id="NWBP01000025">
    <property type="protein sequence ID" value="PCC82432.1"/>
    <property type="molecule type" value="Genomic_DNA"/>
</dbReference>
<dbReference type="GO" id="GO:0016747">
    <property type="term" value="F:acyltransferase activity, transferring groups other than amino-acyl groups"/>
    <property type="evidence" value="ECO:0007669"/>
    <property type="project" value="InterPro"/>
</dbReference>
<dbReference type="GO" id="GO:0009103">
    <property type="term" value="P:lipopolysaccharide biosynthetic process"/>
    <property type="evidence" value="ECO:0007669"/>
    <property type="project" value="TreeGrafter"/>
</dbReference>
<accession>A0A2A4AIX3</accession>
<keyword evidence="1" id="KW-0472">Membrane</keyword>
<feature type="transmembrane region" description="Helical" evidence="1">
    <location>
        <begin position="27"/>
        <end position="44"/>
    </location>
</feature>
<dbReference type="InterPro" id="IPR002656">
    <property type="entry name" value="Acyl_transf_3_dom"/>
</dbReference>
<gene>
    <name evidence="3" type="ORF">COM45_09020</name>
</gene>
<evidence type="ECO:0000313" key="3">
    <source>
        <dbReference type="EMBL" id="PCC82432.1"/>
    </source>
</evidence>
<dbReference type="Proteomes" id="UP000218690">
    <property type="component" value="Unassembled WGS sequence"/>
</dbReference>
<evidence type="ECO:0000259" key="2">
    <source>
        <dbReference type="Pfam" id="PF01757"/>
    </source>
</evidence>
<dbReference type="Pfam" id="PF01757">
    <property type="entry name" value="Acyl_transf_3"/>
    <property type="match status" value="1"/>
</dbReference>
<comment type="caution">
    <text evidence="3">The sequence shown here is derived from an EMBL/GenBank/DDBJ whole genome shotgun (WGS) entry which is preliminary data.</text>
</comment>
<protein>
    <submittedName>
        <fullName evidence="3">Acyltransferase</fullName>
    </submittedName>
</protein>
<feature type="transmembrane region" description="Helical" evidence="1">
    <location>
        <begin position="239"/>
        <end position="261"/>
    </location>
</feature>
<dbReference type="InterPro" id="IPR050879">
    <property type="entry name" value="Acyltransferase_3"/>
</dbReference>
<sequence length="367" mass="40510">MRGCAALGIVVTHVSFQTGTGWGIAERFDYFVSVFFALSAFLLWRRRGLHSPRDYAWSRVGRLAPAYLVCVVLVFALLPDAHSATATQLFSNLTGTQIYVVDGLAPGLTQLWSLCVEFAFYLVLPLLAAVMRGWSRRRRVWAIAVAAVLSWGWGFVPFVADYAKGDVNSQIWPPAYASWFAVGMLLAEAETVRGQFPGWLKRALRMRWAWWLAACGCLWLASREWFGPRGLAHPEPGEFARRIMVGAVFAVCVMAPVALAPRKSSLLSSQWGQALGRWSYSLFLWHVAVLSVVFPLLGVPLFSGKVVDFCVVFAVTVAGSLLVSAVSYAVVEEPGRRLVGQFARRLGHRTQASEAAHKQVTRTESPA</sequence>
<dbReference type="PANTHER" id="PTHR23028:SF53">
    <property type="entry name" value="ACYL_TRANSF_3 DOMAIN-CONTAINING PROTEIN"/>
    <property type="match status" value="1"/>
</dbReference>
<keyword evidence="1" id="KW-0812">Transmembrane</keyword>
<keyword evidence="3" id="KW-0808">Transferase</keyword>
<keyword evidence="1" id="KW-1133">Transmembrane helix</keyword>
<organism evidence="3 4">
    <name type="scientific">Corynebacterium accolens</name>
    <dbReference type="NCBI Taxonomy" id="38284"/>
    <lineage>
        <taxon>Bacteria</taxon>
        <taxon>Bacillati</taxon>
        <taxon>Actinomycetota</taxon>
        <taxon>Actinomycetes</taxon>
        <taxon>Mycobacteriales</taxon>
        <taxon>Corynebacteriaceae</taxon>
        <taxon>Corynebacterium</taxon>
    </lineage>
</organism>
<name>A0A2A4AIX3_9CORY</name>
<feature type="transmembrane region" description="Helical" evidence="1">
    <location>
        <begin position="65"/>
        <end position="90"/>
    </location>
</feature>
<evidence type="ECO:0000313" key="4">
    <source>
        <dbReference type="Proteomes" id="UP000218690"/>
    </source>
</evidence>
<dbReference type="AlphaFoldDB" id="A0A2A4AIX3"/>
<reference evidence="3 4" key="1">
    <citation type="submission" date="2017-09" db="EMBL/GenBank/DDBJ databases">
        <title>Draft Genome Sequence of Corynebacterium accolens AH4003.</title>
        <authorList>
            <person name="Chen Y."/>
            <person name="Oosthuysen W.F."/>
            <person name="Kelley S."/>
            <person name="Horswill A."/>
        </authorList>
    </citation>
    <scope>NUCLEOTIDE SEQUENCE [LARGE SCALE GENOMIC DNA]</scope>
    <source>
        <strain evidence="3 4">AH4003</strain>
    </source>
</reference>
<feature type="transmembrane region" description="Helical" evidence="1">
    <location>
        <begin position="171"/>
        <end position="187"/>
    </location>
</feature>
<feature type="transmembrane region" description="Helical" evidence="1">
    <location>
        <begin position="110"/>
        <end position="128"/>
    </location>
</feature>
<feature type="domain" description="Acyltransferase 3" evidence="2">
    <location>
        <begin position="1"/>
        <end position="324"/>
    </location>
</feature>
<dbReference type="PANTHER" id="PTHR23028">
    <property type="entry name" value="ACETYLTRANSFERASE"/>
    <property type="match status" value="1"/>
</dbReference>
<feature type="transmembrane region" description="Helical" evidence="1">
    <location>
        <begin position="208"/>
        <end position="227"/>
    </location>
</feature>